<reference evidence="7" key="1">
    <citation type="submission" date="2020-05" db="EMBL/GenBank/DDBJ databases">
        <authorList>
            <person name="Chiriac C."/>
            <person name="Salcher M."/>
            <person name="Ghai R."/>
            <person name="Kavagutti S V."/>
        </authorList>
    </citation>
    <scope>NUCLEOTIDE SEQUENCE</scope>
</reference>
<evidence type="ECO:0000256" key="3">
    <source>
        <dbReference type="ARBA" id="ARBA00022692"/>
    </source>
</evidence>
<name>A0A6J6T007_9ZZZZ</name>
<evidence type="ECO:0000256" key="4">
    <source>
        <dbReference type="ARBA" id="ARBA00022989"/>
    </source>
</evidence>
<dbReference type="PIRSF" id="PIRSF005859">
    <property type="entry name" value="PBR"/>
    <property type="match status" value="1"/>
</dbReference>
<sequence>MTTATTPTRSTRSTARERGEGARSWLALLVFAVAVGLAAGLGGAAAGSAGSEYASLEQPPFAPPSWLFGPVWTVLYVGIAVAGWLSWRAAGVDAAIAWWVVQLVLNAAWTPIFFGAGEYGWALVEIGFLLAAVVSTIVVVRRRSTLGGWLLVPYLAWVGFASVLNASIWWLNR</sequence>
<dbReference type="PANTHER" id="PTHR10057:SF0">
    <property type="entry name" value="TRANSLOCATOR PROTEIN"/>
    <property type="match status" value="1"/>
</dbReference>
<organism evidence="7">
    <name type="scientific">freshwater metagenome</name>
    <dbReference type="NCBI Taxonomy" id="449393"/>
    <lineage>
        <taxon>unclassified sequences</taxon>
        <taxon>metagenomes</taxon>
        <taxon>ecological metagenomes</taxon>
    </lineage>
</organism>
<dbReference type="Gene3D" id="1.20.1260.100">
    <property type="entry name" value="TspO/MBR protein"/>
    <property type="match status" value="1"/>
</dbReference>
<dbReference type="PANTHER" id="PTHR10057">
    <property type="entry name" value="PERIPHERAL-TYPE BENZODIAZEPINE RECEPTOR"/>
    <property type="match status" value="1"/>
</dbReference>
<accession>A0A6J6T007</accession>
<dbReference type="GO" id="GO:0016020">
    <property type="term" value="C:membrane"/>
    <property type="evidence" value="ECO:0007669"/>
    <property type="project" value="UniProtKB-SubCell"/>
</dbReference>
<feature type="transmembrane region" description="Helical" evidence="6">
    <location>
        <begin position="25"/>
        <end position="46"/>
    </location>
</feature>
<dbReference type="CDD" id="cd15904">
    <property type="entry name" value="TSPO_MBR"/>
    <property type="match status" value="1"/>
</dbReference>
<dbReference type="EMBL" id="CAEZYQ010000007">
    <property type="protein sequence ID" value="CAB4739769.1"/>
    <property type="molecule type" value="Genomic_DNA"/>
</dbReference>
<keyword evidence="3 6" id="KW-0812">Transmembrane</keyword>
<feature type="transmembrane region" description="Helical" evidence="6">
    <location>
        <begin position="120"/>
        <end position="140"/>
    </location>
</feature>
<keyword evidence="5 6" id="KW-0472">Membrane</keyword>
<evidence type="ECO:0000256" key="6">
    <source>
        <dbReference type="SAM" id="Phobius"/>
    </source>
</evidence>
<dbReference type="InterPro" id="IPR038330">
    <property type="entry name" value="TspO/MBR-related_sf"/>
</dbReference>
<protein>
    <submittedName>
        <fullName evidence="7">Unannotated protein</fullName>
    </submittedName>
</protein>
<evidence type="ECO:0000256" key="5">
    <source>
        <dbReference type="ARBA" id="ARBA00023136"/>
    </source>
</evidence>
<comment type="subcellular location">
    <subcellularLocation>
        <location evidence="1">Membrane</location>
        <topology evidence="1">Multi-pass membrane protein</topology>
    </subcellularLocation>
</comment>
<gene>
    <name evidence="7" type="ORF">UFOPK2761_01177</name>
</gene>
<dbReference type="FunFam" id="1.20.1260.100:FF:000001">
    <property type="entry name" value="translocator protein 2"/>
    <property type="match status" value="1"/>
</dbReference>
<comment type="similarity">
    <text evidence="2">Belongs to the TspO/BZRP family.</text>
</comment>
<dbReference type="InterPro" id="IPR004307">
    <property type="entry name" value="TspO_MBR"/>
</dbReference>
<keyword evidence="4 6" id="KW-1133">Transmembrane helix</keyword>
<feature type="transmembrane region" description="Helical" evidence="6">
    <location>
        <begin position="94"/>
        <end position="114"/>
    </location>
</feature>
<dbReference type="Pfam" id="PF03073">
    <property type="entry name" value="TspO_MBR"/>
    <property type="match status" value="1"/>
</dbReference>
<feature type="transmembrane region" description="Helical" evidence="6">
    <location>
        <begin position="152"/>
        <end position="171"/>
    </location>
</feature>
<dbReference type="GO" id="GO:0033013">
    <property type="term" value="P:tetrapyrrole metabolic process"/>
    <property type="evidence" value="ECO:0007669"/>
    <property type="project" value="UniProtKB-ARBA"/>
</dbReference>
<evidence type="ECO:0000313" key="7">
    <source>
        <dbReference type="EMBL" id="CAB4739769.1"/>
    </source>
</evidence>
<proteinExistence type="inferred from homology"/>
<dbReference type="AlphaFoldDB" id="A0A6J6T007"/>
<feature type="transmembrane region" description="Helical" evidence="6">
    <location>
        <begin position="66"/>
        <end position="87"/>
    </location>
</feature>
<evidence type="ECO:0000256" key="1">
    <source>
        <dbReference type="ARBA" id="ARBA00004141"/>
    </source>
</evidence>
<evidence type="ECO:0000256" key="2">
    <source>
        <dbReference type="ARBA" id="ARBA00007524"/>
    </source>
</evidence>